<comment type="caution">
    <text evidence="1">The sequence shown here is derived from an EMBL/GenBank/DDBJ whole genome shotgun (WGS) entry which is preliminary data.</text>
</comment>
<proteinExistence type="predicted"/>
<dbReference type="EMBL" id="CATOUU010000852">
    <property type="protein sequence ID" value="CAI9954957.1"/>
    <property type="molecule type" value="Genomic_DNA"/>
</dbReference>
<dbReference type="EMBL" id="CAXDID020000257">
    <property type="protein sequence ID" value="CAL6065876.1"/>
    <property type="molecule type" value="Genomic_DNA"/>
</dbReference>
<name>A0AA86PC54_9EUKA</name>
<evidence type="ECO:0000313" key="2">
    <source>
        <dbReference type="EMBL" id="CAI9954957.1"/>
    </source>
</evidence>
<protein>
    <submittedName>
        <fullName evidence="3">Hypothetical_protein</fullName>
    </submittedName>
</protein>
<sequence>MKKSELRFQYRFMNPQETEFMLDMNKTQVVRNIDDTLNKFLTDQSSSFIQQKQSRLRDSISSSRVHIPQQKQMLVSMSINTYRDEKQSKSPQISPRCYNQACPKETKLEILKVHRKNQQHHRKYQIKYKTIRLPNNSLVE</sequence>
<evidence type="ECO:0000313" key="1">
    <source>
        <dbReference type="EMBL" id="CAI9933107.1"/>
    </source>
</evidence>
<dbReference type="AlphaFoldDB" id="A0AA86PC54"/>
<reference evidence="3 5" key="2">
    <citation type="submission" date="2024-07" db="EMBL/GenBank/DDBJ databases">
        <authorList>
            <person name="Akdeniz Z."/>
        </authorList>
    </citation>
    <scope>NUCLEOTIDE SEQUENCE [LARGE SCALE GENOMIC DNA]</scope>
</reference>
<reference evidence="1" key="1">
    <citation type="submission" date="2023-06" db="EMBL/GenBank/DDBJ databases">
        <authorList>
            <person name="Kurt Z."/>
        </authorList>
    </citation>
    <scope>NUCLEOTIDE SEQUENCE</scope>
</reference>
<keyword evidence="5" id="KW-1185">Reference proteome</keyword>
<dbReference type="Proteomes" id="UP001642409">
    <property type="component" value="Unassembled WGS sequence"/>
</dbReference>
<gene>
    <name evidence="1" type="ORF">HINF_LOCUS20752</name>
    <name evidence="3" type="ORF">HINF_LOCUS2298</name>
    <name evidence="2" type="ORF">HINF_LOCUS42602</name>
    <name evidence="4" type="ORF">HINF_LOCUS52052</name>
</gene>
<organism evidence="1">
    <name type="scientific">Hexamita inflata</name>
    <dbReference type="NCBI Taxonomy" id="28002"/>
    <lineage>
        <taxon>Eukaryota</taxon>
        <taxon>Metamonada</taxon>
        <taxon>Diplomonadida</taxon>
        <taxon>Hexamitidae</taxon>
        <taxon>Hexamitinae</taxon>
        <taxon>Hexamita</taxon>
    </lineage>
</organism>
<evidence type="ECO:0000313" key="4">
    <source>
        <dbReference type="EMBL" id="CAL6065876.1"/>
    </source>
</evidence>
<evidence type="ECO:0000313" key="3">
    <source>
        <dbReference type="EMBL" id="CAL5973283.1"/>
    </source>
</evidence>
<dbReference type="EMBL" id="CAXDID020000004">
    <property type="protein sequence ID" value="CAL5973283.1"/>
    <property type="molecule type" value="Genomic_DNA"/>
</dbReference>
<evidence type="ECO:0000313" key="5">
    <source>
        <dbReference type="Proteomes" id="UP001642409"/>
    </source>
</evidence>
<accession>A0AA86PC54</accession>
<dbReference type="EMBL" id="CATOUU010000531">
    <property type="protein sequence ID" value="CAI9933107.1"/>
    <property type="molecule type" value="Genomic_DNA"/>
</dbReference>